<dbReference type="Pfam" id="PF10145">
    <property type="entry name" value="PhageMin_Tail"/>
    <property type="match status" value="1"/>
</dbReference>
<feature type="transmembrane region" description="Helical" evidence="2">
    <location>
        <begin position="451"/>
        <end position="475"/>
    </location>
</feature>
<dbReference type="NCBIfam" id="TIGR01760">
    <property type="entry name" value="tape_meas_TP901"/>
    <property type="match status" value="1"/>
</dbReference>
<gene>
    <name evidence="4" type="ORF">FYJ29_08425</name>
</gene>
<dbReference type="AlphaFoldDB" id="A0A6L5XDL2"/>
<evidence type="ECO:0000313" key="5">
    <source>
        <dbReference type="Proteomes" id="UP000483362"/>
    </source>
</evidence>
<comment type="caution">
    <text evidence="4">The sequence shown here is derived from an EMBL/GenBank/DDBJ whole genome shotgun (WGS) entry which is preliminary data.</text>
</comment>
<feature type="transmembrane region" description="Helical" evidence="2">
    <location>
        <begin position="481"/>
        <end position="503"/>
    </location>
</feature>
<evidence type="ECO:0000259" key="3">
    <source>
        <dbReference type="Pfam" id="PF10145"/>
    </source>
</evidence>
<keyword evidence="1" id="KW-1188">Viral release from host cell</keyword>
<keyword evidence="2" id="KW-1133">Transmembrane helix</keyword>
<keyword evidence="2" id="KW-0472">Membrane</keyword>
<name>A0A6L5XDL2_9BACT</name>
<dbReference type="Proteomes" id="UP000483362">
    <property type="component" value="Unassembled WGS sequence"/>
</dbReference>
<feature type="transmembrane region" description="Helical" evidence="2">
    <location>
        <begin position="515"/>
        <end position="534"/>
    </location>
</feature>
<dbReference type="InterPro" id="IPR010090">
    <property type="entry name" value="Phage_tape_meas"/>
</dbReference>
<sequence>MASVFDYIFNIGGNFTAQINGMSAAAGDFSAKAEVAESRGRSFAASLATFSYLKDVAQNVTDGISQLTGAGTKLDSQMHDLSAVAGVTGDSLKQIEGFARESAKTFGTDASVAVEGYKLLLSQLSPELGKYPDALREMGDCIQTTSKLMGNDGAAAAEVLTTAMNQFGVSMEDPTAAAATMAEMMNTMAAAGQAGSAELPSIAAALNQCGMAAKAAGVSFEETNAAIQVLDKSGKKASEGGVALRNVLGQLSKGRFIEKQAADELKAAGIDVVALGDSSKSLKERLEMLKPMLNDSALLSKFFGVENANAARALIQGTDALGDFTEKVTGTTSATDQAAIVMDSYAERQARVNQKIEDFKITLFQATGDFSLWVGTIGTALVPLAQLCPLIMGVGNLMLWVKNLNWASMWNWIRGAVYTSRIQMALMNRELVTGQFVSNGFLINITRATLAVVRFATVGIFNALKGLGALVLSFVTTGTASATFSGIASASFGAFATSARVACRAVSVAIMNIPVVGWVIAGITALVAIGVYFWNTSVKFRAVIKGLWAGFKAFFTGLKDLASKVFSAIGDLILACFKFDGQGISNALGKLKNAYSTYGSEIGKAFNEAYQAELKAGGEKDAAAEGKKASGAVAKAVPSVNSGGGAVGAPVGGTPKVDPVGGSLKSAGGSSAAASAGGDGGKIKNITINIEKLVEKLELHTTTLTEGTEQIRERVFEALMGALNDTQIATE</sequence>
<keyword evidence="2" id="KW-0812">Transmembrane</keyword>
<evidence type="ECO:0000313" key="4">
    <source>
        <dbReference type="EMBL" id="MSS17777.1"/>
    </source>
</evidence>
<accession>A0A6L5XDL2</accession>
<keyword evidence="5" id="KW-1185">Reference proteome</keyword>
<dbReference type="PANTHER" id="PTHR37813:SF1">
    <property type="entry name" value="FELS-2 PROPHAGE PROTEIN"/>
    <property type="match status" value="1"/>
</dbReference>
<feature type="transmembrane region" description="Helical" evidence="2">
    <location>
        <begin position="370"/>
        <end position="401"/>
    </location>
</feature>
<organism evidence="4 5">
    <name type="scientific">Sodaliphilus pleomorphus</name>
    <dbReference type="NCBI Taxonomy" id="2606626"/>
    <lineage>
        <taxon>Bacteria</taxon>
        <taxon>Pseudomonadati</taxon>
        <taxon>Bacteroidota</taxon>
        <taxon>Bacteroidia</taxon>
        <taxon>Bacteroidales</taxon>
        <taxon>Muribaculaceae</taxon>
        <taxon>Sodaliphilus</taxon>
    </lineage>
</organism>
<proteinExistence type="predicted"/>
<evidence type="ECO:0000256" key="1">
    <source>
        <dbReference type="ARBA" id="ARBA00022612"/>
    </source>
</evidence>
<evidence type="ECO:0000256" key="2">
    <source>
        <dbReference type="SAM" id="Phobius"/>
    </source>
</evidence>
<reference evidence="4 5" key="1">
    <citation type="submission" date="2019-08" db="EMBL/GenBank/DDBJ databases">
        <title>In-depth cultivation of the pig gut microbiome towards novel bacterial diversity and tailored functional studies.</title>
        <authorList>
            <person name="Wylensek D."/>
            <person name="Hitch T.C.A."/>
            <person name="Clavel T."/>
        </authorList>
    </citation>
    <scope>NUCLEOTIDE SEQUENCE [LARGE SCALE GENOMIC DNA]</scope>
    <source>
        <strain evidence="4 5">Oil-RF-744-WCA-WT-10</strain>
    </source>
</reference>
<feature type="domain" description="Phage tail tape measure protein" evidence="3">
    <location>
        <begin position="101"/>
        <end position="293"/>
    </location>
</feature>
<dbReference type="PANTHER" id="PTHR37813">
    <property type="entry name" value="FELS-2 PROPHAGE PROTEIN"/>
    <property type="match status" value="1"/>
</dbReference>
<dbReference type="EMBL" id="VULT01000012">
    <property type="protein sequence ID" value="MSS17777.1"/>
    <property type="molecule type" value="Genomic_DNA"/>
</dbReference>
<protein>
    <submittedName>
        <fullName evidence="4">Phage tail tape measure protein</fullName>
    </submittedName>
</protein>
<dbReference type="RefSeq" id="WP_154326454.1">
    <property type="nucleotide sequence ID" value="NZ_CP045696.1"/>
</dbReference>